<accession>A0ABQ3N8V9</accession>
<proteinExistence type="predicted"/>
<comment type="caution">
    <text evidence="1">The sequence shown here is derived from an EMBL/GenBank/DDBJ whole genome shotgun (WGS) entry which is preliminary data.</text>
</comment>
<dbReference type="Pfam" id="PF26149">
    <property type="entry name" value="YuzK"/>
    <property type="match status" value="1"/>
</dbReference>
<name>A0ABQ3N8V9_9BACI</name>
<evidence type="ECO:0000313" key="1">
    <source>
        <dbReference type="EMBL" id="GHI00592.1"/>
    </source>
</evidence>
<dbReference type="Proteomes" id="UP000637074">
    <property type="component" value="Unassembled WGS sequence"/>
</dbReference>
<protein>
    <recommendedName>
        <fullName evidence="3">Transposase</fullName>
    </recommendedName>
</protein>
<gene>
    <name evidence="1" type="ORF">AM1BK_41340</name>
</gene>
<evidence type="ECO:0008006" key="3">
    <source>
        <dbReference type="Google" id="ProtNLM"/>
    </source>
</evidence>
<keyword evidence="2" id="KW-1185">Reference proteome</keyword>
<sequence>MSHGVGYEVYSRKHEVRMRVEKQRERNYAESKRVLAEITSKLYSITN</sequence>
<dbReference type="EMBL" id="BNDS01000025">
    <property type="protein sequence ID" value="GHI00592.1"/>
    <property type="molecule type" value="Genomic_DNA"/>
</dbReference>
<reference evidence="1 2" key="1">
    <citation type="journal article" date="2022" name="Int. J. Syst. Evol. Microbiol.">
        <title>Neobacillus kokaensis sp. nov., isolated from soil.</title>
        <authorList>
            <person name="Yuki K."/>
            <person name="Matsubara H."/>
            <person name="Yamaguchi S."/>
        </authorList>
    </citation>
    <scope>NUCLEOTIDE SEQUENCE [LARGE SCALE GENOMIC DNA]</scope>
    <source>
        <strain evidence="1 2">LOB 377</strain>
    </source>
</reference>
<organism evidence="1 2">
    <name type="scientific">Neobacillus kokaensis</name>
    <dbReference type="NCBI Taxonomy" id="2759023"/>
    <lineage>
        <taxon>Bacteria</taxon>
        <taxon>Bacillati</taxon>
        <taxon>Bacillota</taxon>
        <taxon>Bacilli</taxon>
        <taxon>Bacillales</taxon>
        <taxon>Bacillaceae</taxon>
        <taxon>Neobacillus</taxon>
    </lineage>
</organism>
<dbReference type="InterPro" id="IPR058676">
    <property type="entry name" value="YuzK"/>
</dbReference>
<evidence type="ECO:0000313" key="2">
    <source>
        <dbReference type="Proteomes" id="UP000637074"/>
    </source>
</evidence>